<dbReference type="Pfam" id="PF00754">
    <property type="entry name" value="F5_F8_type_C"/>
    <property type="match status" value="1"/>
</dbReference>
<dbReference type="EMBL" id="CP053452">
    <property type="protein sequence ID" value="QJW96205.1"/>
    <property type="molecule type" value="Genomic_DNA"/>
</dbReference>
<dbReference type="AlphaFoldDB" id="A0A6M5YQD2"/>
<accession>A0A6M5YQD2</accession>
<organism evidence="2 3">
    <name type="scientific">Frigoriglobus tundricola</name>
    <dbReference type="NCBI Taxonomy" id="2774151"/>
    <lineage>
        <taxon>Bacteria</taxon>
        <taxon>Pseudomonadati</taxon>
        <taxon>Planctomycetota</taxon>
        <taxon>Planctomycetia</taxon>
        <taxon>Gemmatales</taxon>
        <taxon>Gemmataceae</taxon>
        <taxon>Frigoriglobus</taxon>
    </lineage>
</organism>
<sequence>MPVTVETTLRTNGEWVRQFAFDGNPNTFFASTENAGAGDHFTLVFDRAVAVTAVEVRTGTPNESQGLTSGHLEVSADGTAFEPLAAFAAGAARGDAGGRSVRAVRVRPGAQPHPLLVREVAIRSDPPLAAFRYPVEFAVDAADAPHLAPWAERVARTCERAYPMICDELAADGFRPPSRVPFVVRRDAPALVGASGNRVIASAGYFEANPHDVGAVIHAVSFVVQAYKGHGSPAWLVHGIADYVRFFKFEPGALGPPDPDTARYDGDPHETAAFLAHLVAAHDPALVRRLNAALREGRYTDDIWPALTGRSLPELGDEWRRTLRR</sequence>
<keyword evidence="3" id="KW-1185">Reference proteome</keyword>
<dbReference type="Proteomes" id="UP000503447">
    <property type="component" value="Chromosome"/>
</dbReference>
<feature type="domain" description="F5/8 type C" evidence="1">
    <location>
        <begin position="8"/>
        <end position="86"/>
    </location>
</feature>
<dbReference type="InterPro" id="IPR007541">
    <property type="entry name" value="Uncharacterised_BSP"/>
</dbReference>
<evidence type="ECO:0000313" key="2">
    <source>
        <dbReference type="EMBL" id="QJW96205.1"/>
    </source>
</evidence>
<dbReference type="Gene3D" id="2.60.120.260">
    <property type="entry name" value="Galactose-binding domain-like"/>
    <property type="match status" value="1"/>
</dbReference>
<protein>
    <recommendedName>
        <fullName evidence="1">F5/8 type C domain-containing protein</fullName>
    </recommendedName>
</protein>
<dbReference type="InterPro" id="IPR000421">
    <property type="entry name" value="FA58C"/>
</dbReference>
<gene>
    <name evidence="2" type="ORF">FTUN_3762</name>
</gene>
<proteinExistence type="predicted"/>
<evidence type="ECO:0000259" key="1">
    <source>
        <dbReference type="Pfam" id="PF00754"/>
    </source>
</evidence>
<reference evidence="3" key="1">
    <citation type="submission" date="2020-05" db="EMBL/GenBank/DDBJ databases">
        <title>Frigoriglobus tundricola gen. nov., sp. nov., a psychrotolerant cellulolytic planctomycete of the family Gemmataceae with two divergent copies of 16S rRNA gene.</title>
        <authorList>
            <person name="Kulichevskaya I.S."/>
            <person name="Ivanova A.A."/>
            <person name="Naumoff D.G."/>
            <person name="Beletsky A.V."/>
            <person name="Rijpstra W.I.C."/>
            <person name="Sinninghe Damste J.S."/>
            <person name="Mardanov A.V."/>
            <person name="Ravin N.V."/>
            <person name="Dedysh S.N."/>
        </authorList>
    </citation>
    <scope>NUCLEOTIDE SEQUENCE [LARGE SCALE GENOMIC DNA]</scope>
    <source>
        <strain evidence="3">PL17</strain>
    </source>
</reference>
<dbReference type="KEGG" id="ftj:FTUN_3762"/>
<name>A0A6M5YQD2_9BACT</name>
<dbReference type="Pfam" id="PF04450">
    <property type="entry name" value="BSP"/>
    <property type="match status" value="1"/>
</dbReference>
<evidence type="ECO:0000313" key="3">
    <source>
        <dbReference type="Proteomes" id="UP000503447"/>
    </source>
</evidence>
<dbReference type="InterPro" id="IPR008979">
    <property type="entry name" value="Galactose-bd-like_sf"/>
</dbReference>
<dbReference type="SUPFAM" id="SSF49785">
    <property type="entry name" value="Galactose-binding domain-like"/>
    <property type="match status" value="1"/>
</dbReference>